<dbReference type="Proteomes" id="UP000279259">
    <property type="component" value="Unassembled WGS sequence"/>
</dbReference>
<feature type="transmembrane region" description="Helical" evidence="5">
    <location>
        <begin position="241"/>
        <end position="263"/>
    </location>
</feature>
<evidence type="ECO:0000313" key="6">
    <source>
        <dbReference type="EMBL" id="RSH92510.1"/>
    </source>
</evidence>
<dbReference type="AlphaFoldDB" id="A0A427YN83"/>
<comment type="subcellular location">
    <subcellularLocation>
        <location evidence="1">Membrane</location>
        <topology evidence="1">Multi-pass membrane protein</topology>
    </subcellularLocation>
</comment>
<feature type="transmembrane region" description="Helical" evidence="5">
    <location>
        <begin position="185"/>
        <end position="203"/>
    </location>
</feature>
<keyword evidence="3 5" id="KW-1133">Transmembrane helix</keyword>
<protein>
    <recommendedName>
        <fullName evidence="8">MFS general substrate transporter</fullName>
    </recommendedName>
</protein>
<keyword evidence="4 5" id="KW-0472">Membrane</keyword>
<gene>
    <name evidence="6" type="ORF">EHS25_008926</name>
</gene>
<accession>A0A427YN83</accession>
<evidence type="ECO:0000256" key="1">
    <source>
        <dbReference type="ARBA" id="ARBA00004141"/>
    </source>
</evidence>
<reference evidence="6 7" key="1">
    <citation type="submission" date="2018-11" db="EMBL/GenBank/DDBJ databases">
        <title>Genome sequence of Saitozyma podzolica DSM 27192.</title>
        <authorList>
            <person name="Aliyu H."/>
            <person name="Gorte O."/>
            <person name="Ochsenreither K."/>
        </authorList>
    </citation>
    <scope>NUCLEOTIDE SEQUENCE [LARGE SCALE GENOMIC DNA]</scope>
    <source>
        <strain evidence="6 7">DSM 27192</strain>
    </source>
</reference>
<feature type="transmembrane region" description="Helical" evidence="5">
    <location>
        <begin position="79"/>
        <end position="97"/>
    </location>
</feature>
<evidence type="ECO:0000313" key="7">
    <source>
        <dbReference type="Proteomes" id="UP000279259"/>
    </source>
</evidence>
<evidence type="ECO:0000256" key="3">
    <source>
        <dbReference type="ARBA" id="ARBA00022989"/>
    </source>
</evidence>
<dbReference type="GO" id="GO:0016020">
    <property type="term" value="C:membrane"/>
    <property type="evidence" value="ECO:0007669"/>
    <property type="project" value="UniProtKB-SubCell"/>
</dbReference>
<feature type="transmembrane region" description="Helical" evidence="5">
    <location>
        <begin position="275"/>
        <end position="293"/>
    </location>
</feature>
<name>A0A427YN83_9TREE</name>
<evidence type="ECO:0000256" key="5">
    <source>
        <dbReference type="SAM" id="Phobius"/>
    </source>
</evidence>
<dbReference type="PANTHER" id="PTHR23294">
    <property type="entry name" value="ET TRANSLATION PRODUCT-RELATED"/>
    <property type="match status" value="1"/>
</dbReference>
<comment type="caution">
    <text evidence="6">The sequence shown here is derived from an EMBL/GenBank/DDBJ whole genome shotgun (WGS) entry which is preliminary data.</text>
</comment>
<organism evidence="6 7">
    <name type="scientific">Saitozyma podzolica</name>
    <dbReference type="NCBI Taxonomy" id="1890683"/>
    <lineage>
        <taxon>Eukaryota</taxon>
        <taxon>Fungi</taxon>
        <taxon>Dikarya</taxon>
        <taxon>Basidiomycota</taxon>
        <taxon>Agaricomycotina</taxon>
        <taxon>Tremellomycetes</taxon>
        <taxon>Tremellales</taxon>
        <taxon>Trimorphomycetaceae</taxon>
        <taxon>Saitozyma</taxon>
    </lineage>
</organism>
<keyword evidence="7" id="KW-1185">Reference proteome</keyword>
<dbReference type="SUPFAM" id="SSF103473">
    <property type="entry name" value="MFS general substrate transporter"/>
    <property type="match status" value="1"/>
</dbReference>
<feature type="transmembrane region" description="Helical" evidence="5">
    <location>
        <begin position="129"/>
        <end position="156"/>
    </location>
</feature>
<sequence>MSNIESKEPIGIEADVEMVATETSFNPKHTHKVHWYRSTMFQAFVTGAASFMGVGLFNALSATGAGGLQNTYTSNSSMALGWGPMIPIAWMASGIISKLGPKWALFYGTLGYIFYAAALYTNSAFGNQWFVMFGAFLSAMTSGVFFPVEGAIITIYPEPWYKGRALALWQSMYRNVKTGGLAPKTYLVFVGLMVLAPLSSLLLSPPEKVQRTDGSPVPSFPKESMWVEFKETMKTLKDPKIISLSVLWAQPLFAPALLGTFLAKHFSVRVRALSSLVLPVVEIILFQVIGYVVDKTNIPVRKRMTWVWIPLNVLSLGSMIWMFVNIVVMDKNYPTRAYDWTTPGFAQIWTCVILATALPYVACGFYYVLAGYSFPINSSGIRLTRVMSQLRAAEAGGAAVAYGMLAGGASFTVAGACNLALLVVCIGVGCHLLLEVRKQDLDGKFTRDTMAASQLVGLESVEEEK</sequence>
<proteinExistence type="predicted"/>
<feature type="transmembrane region" description="Helical" evidence="5">
    <location>
        <begin position="413"/>
        <end position="434"/>
    </location>
</feature>
<evidence type="ECO:0000256" key="4">
    <source>
        <dbReference type="ARBA" id="ARBA00023136"/>
    </source>
</evidence>
<dbReference type="EMBL" id="RSCD01000006">
    <property type="protein sequence ID" value="RSH92510.1"/>
    <property type="molecule type" value="Genomic_DNA"/>
</dbReference>
<dbReference type="PANTHER" id="PTHR23294:SF19">
    <property type="entry name" value="DUF895 DOMAIN MEMBRANE PROTEIN-RELATED"/>
    <property type="match status" value="1"/>
</dbReference>
<evidence type="ECO:0008006" key="8">
    <source>
        <dbReference type="Google" id="ProtNLM"/>
    </source>
</evidence>
<dbReference type="InterPro" id="IPR051617">
    <property type="entry name" value="UNC-93-like_regulator"/>
</dbReference>
<evidence type="ECO:0000256" key="2">
    <source>
        <dbReference type="ARBA" id="ARBA00022692"/>
    </source>
</evidence>
<feature type="transmembrane region" description="Helical" evidence="5">
    <location>
        <begin position="40"/>
        <end position="59"/>
    </location>
</feature>
<dbReference type="InterPro" id="IPR036259">
    <property type="entry name" value="MFS_trans_sf"/>
</dbReference>
<feature type="transmembrane region" description="Helical" evidence="5">
    <location>
        <begin position="103"/>
        <end position="122"/>
    </location>
</feature>
<dbReference type="OrthoDB" id="196103at2759"/>
<feature type="transmembrane region" description="Helical" evidence="5">
    <location>
        <begin position="305"/>
        <end position="324"/>
    </location>
</feature>
<feature type="transmembrane region" description="Helical" evidence="5">
    <location>
        <begin position="344"/>
        <end position="369"/>
    </location>
</feature>
<keyword evidence="2 5" id="KW-0812">Transmembrane</keyword>